<name>A0A9R0IPX1_SPIOL</name>
<reference evidence="7" key="2">
    <citation type="submission" date="2025-08" db="UniProtKB">
        <authorList>
            <consortium name="RefSeq"/>
        </authorList>
    </citation>
    <scope>IDENTIFICATION</scope>
    <source>
        <tissue evidence="7">Leaf</tissue>
    </source>
</reference>
<evidence type="ECO:0000256" key="1">
    <source>
        <dbReference type="ARBA" id="ARBA00004474"/>
    </source>
</evidence>
<feature type="region of interest" description="Disordered" evidence="4">
    <location>
        <begin position="32"/>
        <end position="147"/>
    </location>
</feature>
<dbReference type="AlphaFoldDB" id="A0A9R0IPX1"/>
<proteinExistence type="predicted"/>
<dbReference type="PANTHER" id="PTHR31906">
    <property type="entry name" value="PLASTID-LIPID-ASSOCIATED PROTEIN 4, CHLOROPLASTIC-RELATED"/>
    <property type="match status" value="1"/>
</dbReference>
<dbReference type="GO" id="GO:0009535">
    <property type="term" value="C:chloroplast thylakoid membrane"/>
    <property type="evidence" value="ECO:0000318"/>
    <property type="project" value="GO_Central"/>
</dbReference>
<sequence length="375" mass="40670">MSILSTPPSSIFFPKTPILHYNHNPLSSFSLLPSSSPLLSLPSTRPSSRTFLSSRSSSFSSDDDDEWGPDPKPKPNPSASVDPPEENVSITAADEWGEKSGPEPDAESMFTEPDPPIREDEDEWGPLANDGEERETNGSGTGTTGSKNWELKRCLLDSVYGSELGFRASADVRAEVSELVSQLEAANPFPNPTDVPGLLDGNWVLVYTAFSELLPLLAIGSLPLLKVQQICQAINTANQTVENSTTLSSPFATFSFSATASFDVRSPSRIQVQFTEASFKPPEIKSQFDLPQSVDVFGQNITLSPVQQLLNPVQEAAASISRSLYGLPPLKIPFPGERGGTSWLLFTYVDEDFRISRGDGGLFVLVREGSPLLDQ</sequence>
<dbReference type="InterPro" id="IPR006843">
    <property type="entry name" value="PAP/fibrillin_dom"/>
</dbReference>
<evidence type="ECO:0000256" key="2">
    <source>
        <dbReference type="ARBA" id="ARBA00022640"/>
    </source>
</evidence>
<keyword evidence="2" id="KW-0934">Plastid</keyword>
<evidence type="ECO:0000313" key="7">
    <source>
        <dbReference type="RefSeq" id="XP_021852094.1"/>
    </source>
</evidence>
<comment type="subcellular location">
    <subcellularLocation>
        <location evidence="1">Plastid</location>
    </subcellularLocation>
</comment>
<dbReference type="RefSeq" id="XP_021852094.1">
    <property type="nucleotide sequence ID" value="XM_021996402.2"/>
</dbReference>
<feature type="compositionally biased region" description="Low complexity" evidence="4">
    <location>
        <begin position="32"/>
        <end position="60"/>
    </location>
</feature>
<gene>
    <name evidence="7" type="primary">LOC110791633</name>
</gene>
<dbReference type="Proteomes" id="UP000813463">
    <property type="component" value="Chromosome 6"/>
</dbReference>
<keyword evidence="6" id="KW-1185">Reference proteome</keyword>
<accession>A0A9R0IPX1</accession>
<organism evidence="6 7">
    <name type="scientific">Spinacia oleracea</name>
    <name type="common">Spinach</name>
    <dbReference type="NCBI Taxonomy" id="3562"/>
    <lineage>
        <taxon>Eukaryota</taxon>
        <taxon>Viridiplantae</taxon>
        <taxon>Streptophyta</taxon>
        <taxon>Embryophyta</taxon>
        <taxon>Tracheophyta</taxon>
        <taxon>Spermatophyta</taxon>
        <taxon>Magnoliopsida</taxon>
        <taxon>eudicotyledons</taxon>
        <taxon>Gunneridae</taxon>
        <taxon>Pentapetalae</taxon>
        <taxon>Caryophyllales</taxon>
        <taxon>Chenopodiaceae</taxon>
        <taxon>Chenopodioideae</taxon>
        <taxon>Anserineae</taxon>
        <taxon>Spinacia</taxon>
    </lineage>
</organism>
<dbReference type="KEGG" id="soe:110791633"/>
<keyword evidence="3" id="KW-0809">Transit peptide</keyword>
<dbReference type="GeneID" id="110791633"/>
<dbReference type="InterPro" id="IPR039633">
    <property type="entry name" value="PAP"/>
</dbReference>
<evidence type="ECO:0000259" key="5">
    <source>
        <dbReference type="Pfam" id="PF04755"/>
    </source>
</evidence>
<reference evidence="6" key="1">
    <citation type="journal article" date="2021" name="Nat. Commun.">
        <title>Genomic analyses provide insights into spinach domestication and the genetic basis of agronomic traits.</title>
        <authorList>
            <person name="Cai X."/>
            <person name="Sun X."/>
            <person name="Xu C."/>
            <person name="Sun H."/>
            <person name="Wang X."/>
            <person name="Ge C."/>
            <person name="Zhang Z."/>
            <person name="Wang Q."/>
            <person name="Fei Z."/>
            <person name="Jiao C."/>
            <person name="Wang Q."/>
        </authorList>
    </citation>
    <scope>NUCLEOTIDE SEQUENCE [LARGE SCALE GENOMIC DNA]</scope>
    <source>
        <strain evidence="6">cv. Varoflay</strain>
    </source>
</reference>
<dbReference type="Pfam" id="PF04755">
    <property type="entry name" value="PAP_fibrillin"/>
    <property type="match status" value="1"/>
</dbReference>
<evidence type="ECO:0000256" key="3">
    <source>
        <dbReference type="ARBA" id="ARBA00022946"/>
    </source>
</evidence>
<protein>
    <submittedName>
        <fullName evidence="7">Probable plastid-lipid-associated protein 3, chloroplastic</fullName>
    </submittedName>
</protein>
<feature type="domain" description="Plastid lipid-associated protein/fibrillin conserved" evidence="5">
    <location>
        <begin position="150"/>
        <end position="365"/>
    </location>
</feature>
<dbReference type="OrthoDB" id="498392at2759"/>
<evidence type="ECO:0000256" key="4">
    <source>
        <dbReference type="SAM" id="MobiDB-lite"/>
    </source>
</evidence>
<dbReference type="GO" id="GO:0010117">
    <property type="term" value="P:photoprotection"/>
    <property type="evidence" value="ECO:0000318"/>
    <property type="project" value="GO_Central"/>
</dbReference>
<evidence type="ECO:0000313" key="6">
    <source>
        <dbReference type="Proteomes" id="UP000813463"/>
    </source>
</evidence>